<keyword evidence="1" id="KW-1133">Transmembrane helix</keyword>
<reference evidence="2 3" key="1">
    <citation type="submission" date="2020-07" db="EMBL/GenBank/DDBJ databases">
        <title>Sequencing the genomes of 1000 actinobacteria strains.</title>
        <authorList>
            <person name="Klenk H.-P."/>
        </authorList>
    </citation>
    <scope>NUCLEOTIDE SEQUENCE [LARGE SCALE GENOMIC DNA]</scope>
    <source>
        <strain evidence="2 3">DSM 45975</strain>
    </source>
</reference>
<accession>A0A839E7K1</accession>
<keyword evidence="1" id="KW-0472">Membrane</keyword>
<sequence length="127" mass="13976">MEPNVQSHIVFLVVGIVLVFVDGHLIRRSGATYLEEVYPDPRVADSVNRLISVLFHLAVLGVLALISTIDMSAGNAFEAVVARLGVVLLVLALAHGITIWAMTRLRSRQRALHLRAEIDEDRTNQSP</sequence>
<proteinExistence type="predicted"/>
<feature type="transmembrane region" description="Helical" evidence="1">
    <location>
        <begin position="47"/>
        <end position="69"/>
    </location>
</feature>
<dbReference type="RefSeq" id="WP_182546842.1">
    <property type="nucleotide sequence ID" value="NZ_JACGWZ010000009.1"/>
</dbReference>
<protein>
    <submittedName>
        <fullName evidence="2">Uncharacterized protein</fullName>
    </submittedName>
</protein>
<evidence type="ECO:0000256" key="1">
    <source>
        <dbReference type="SAM" id="Phobius"/>
    </source>
</evidence>
<feature type="transmembrane region" description="Helical" evidence="1">
    <location>
        <begin position="6"/>
        <end position="26"/>
    </location>
</feature>
<dbReference type="AlphaFoldDB" id="A0A839E7K1"/>
<dbReference type="EMBL" id="JACGWZ010000009">
    <property type="protein sequence ID" value="MBA8827677.1"/>
    <property type="molecule type" value="Genomic_DNA"/>
</dbReference>
<name>A0A839E7K1_9PSEU</name>
<evidence type="ECO:0000313" key="3">
    <source>
        <dbReference type="Proteomes" id="UP000569329"/>
    </source>
</evidence>
<feature type="transmembrane region" description="Helical" evidence="1">
    <location>
        <begin position="81"/>
        <end position="102"/>
    </location>
</feature>
<organism evidence="2 3">
    <name type="scientific">Halosaccharopolyspora lacisalsi</name>
    <dbReference type="NCBI Taxonomy" id="1000566"/>
    <lineage>
        <taxon>Bacteria</taxon>
        <taxon>Bacillati</taxon>
        <taxon>Actinomycetota</taxon>
        <taxon>Actinomycetes</taxon>
        <taxon>Pseudonocardiales</taxon>
        <taxon>Pseudonocardiaceae</taxon>
        <taxon>Halosaccharopolyspora</taxon>
    </lineage>
</organism>
<gene>
    <name evidence="2" type="ORF">FHX42_005082</name>
</gene>
<dbReference type="Proteomes" id="UP000569329">
    <property type="component" value="Unassembled WGS sequence"/>
</dbReference>
<comment type="caution">
    <text evidence="2">The sequence shown here is derived from an EMBL/GenBank/DDBJ whole genome shotgun (WGS) entry which is preliminary data.</text>
</comment>
<evidence type="ECO:0000313" key="2">
    <source>
        <dbReference type="EMBL" id="MBA8827677.1"/>
    </source>
</evidence>
<keyword evidence="3" id="KW-1185">Reference proteome</keyword>
<keyword evidence="1" id="KW-0812">Transmembrane</keyword>